<dbReference type="PANTHER" id="PTHR31407">
    <property type="match status" value="1"/>
</dbReference>
<gene>
    <name evidence="3" type="ORF">DTER00134_LOCUS11044</name>
</gene>
<feature type="domain" description="PsbP C-terminal" evidence="2">
    <location>
        <begin position="115"/>
        <end position="252"/>
    </location>
</feature>
<dbReference type="GO" id="GO:0015979">
    <property type="term" value="P:photosynthesis"/>
    <property type="evidence" value="ECO:0007669"/>
    <property type="project" value="InterPro"/>
</dbReference>
<dbReference type="AlphaFoldDB" id="A0A7S3VP52"/>
<name>A0A7S3VP52_DUNTE</name>
<feature type="region of interest" description="Disordered" evidence="1">
    <location>
        <begin position="191"/>
        <end position="216"/>
    </location>
</feature>
<reference evidence="3" key="1">
    <citation type="submission" date="2021-01" db="EMBL/GenBank/DDBJ databases">
        <authorList>
            <person name="Corre E."/>
            <person name="Pelletier E."/>
            <person name="Niang G."/>
            <person name="Scheremetjew M."/>
            <person name="Finn R."/>
            <person name="Kale V."/>
            <person name="Holt S."/>
            <person name="Cochrane G."/>
            <person name="Meng A."/>
            <person name="Brown T."/>
            <person name="Cohen L."/>
        </authorList>
    </citation>
    <scope>NUCLEOTIDE SEQUENCE</scope>
    <source>
        <strain evidence="3">CCMP1320</strain>
    </source>
</reference>
<protein>
    <recommendedName>
        <fullName evidence="2">PsbP C-terminal domain-containing protein</fullName>
    </recommendedName>
</protein>
<dbReference type="GO" id="GO:0005509">
    <property type="term" value="F:calcium ion binding"/>
    <property type="evidence" value="ECO:0007669"/>
    <property type="project" value="InterPro"/>
</dbReference>
<dbReference type="GO" id="GO:0019898">
    <property type="term" value="C:extrinsic component of membrane"/>
    <property type="evidence" value="ECO:0007669"/>
    <property type="project" value="InterPro"/>
</dbReference>
<feature type="region of interest" description="Disordered" evidence="1">
    <location>
        <begin position="1"/>
        <end position="29"/>
    </location>
</feature>
<evidence type="ECO:0000259" key="2">
    <source>
        <dbReference type="Pfam" id="PF01789"/>
    </source>
</evidence>
<dbReference type="EMBL" id="HBIP01018669">
    <property type="protein sequence ID" value="CAE0495971.1"/>
    <property type="molecule type" value="Transcribed_RNA"/>
</dbReference>
<dbReference type="Pfam" id="PF01789">
    <property type="entry name" value="PsbP"/>
    <property type="match status" value="1"/>
</dbReference>
<evidence type="ECO:0000313" key="3">
    <source>
        <dbReference type="EMBL" id="CAE0495971.1"/>
    </source>
</evidence>
<feature type="compositionally biased region" description="Polar residues" evidence="1">
    <location>
        <begin position="191"/>
        <end position="203"/>
    </location>
</feature>
<dbReference type="SUPFAM" id="SSF55724">
    <property type="entry name" value="Mog1p/PsbP-like"/>
    <property type="match status" value="1"/>
</dbReference>
<organism evidence="3">
    <name type="scientific">Dunaliella tertiolecta</name>
    <name type="common">Green alga</name>
    <dbReference type="NCBI Taxonomy" id="3047"/>
    <lineage>
        <taxon>Eukaryota</taxon>
        <taxon>Viridiplantae</taxon>
        <taxon>Chlorophyta</taxon>
        <taxon>core chlorophytes</taxon>
        <taxon>Chlorophyceae</taxon>
        <taxon>CS clade</taxon>
        <taxon>Chlamydomonadales</taxon>
        <taxon>Dunaliellaceae</taxon>
        <taxon>Dunaliella</taxon>
    </lineage>
</organism>
<dbReference type="PANTHER" id="PTHR31407:SF3">
    <property type="entry name" value="PSBP DOMAIN-CONTAINING PROTEIN 2, CHLOROPLASTIC"/>
    <property type="match status" value="1"/>
</dbReference>
<dbReference type="GO" id="GO:0009654">
    <property type="term" value="C:photosystem II oxygen evolving complex"/>
    <property type="evidence" value="ECO:0007669"/>
    <property type="project" value="InterPro"/>
</dbReference>
<evidence type="ECO:0000256" key="1">
    <source>
        <dbReference type="SAM" id="MobiDB-lite"/>
    </source>
</evidence>
<dbReference type="InterPro" id="IPR016123">
    <property type="entry name" value="Mog1/PsbP_a/b/a-sand"/>
</dbReference>
<accession>A0A7S3VP52</accession>
<sequence length="293" mass="31064">MTAIVSLPKAGCSTHQRPDDQARKCRGSGHTRRVTTIAGIALSSQEAREPAVYPASTQIGDHSCKGSAGQMNRRQFSISLAGSTLFLLAPAKEGGCAEEPTNALPAASSPSALSLEPFSNTQQGYSMMVPVGWEKKGKAGADVLFEDPARRSTSIGVTVNPVRVPRIEEFGSLEVIGQRLLDTERKKESTLGVTMVSQQQRSGLSGGEDKGSDKPGATLYDYEYDLNSTRGRKRILNTVTIYNSKLFILNGNLKCDKVEGQEGGGSADAPCMAPAGSLEALRAAARSFDVLPA</sequence>
<dbReference type="InterPro" id="IPR002683">
    <property type="entry name" value="PsbP_C"/>
</dbReference>
<dbReference type="Gene3D" id="3.40.1000.10">
    <property type="entry name" value="Mog1/PsbP, alpha/beta/alpha sandwich"/>
    <property type="match status" value="1"/>
</dbReference>
<proteinExistence type="predicted"/>